<reference evidence="11 14" key="2">
    <citation type="journal article" date="2020" name="Cell Host Microbe">
        <title>Functional and Genomic Variation between Human-Derived Isolates of Lachnospiraceae Reveals Inter- and Intra-Species Diversity.</title>
        <authorList>
            <person name="Sorbara M.T."/>
            <person name="Littmann E.R."/>
            <person name="Fontana E."/>
            <person name="Moody T.U."/>
            <person name="Kohout C.E."/>
            <person name="Gjonbalaj M."/>
            <person name="Eaton V."/>
            <person name="Seok R."/>
            <person name="Leiner I.M."/>
            <person name="Pamer E.G."/>
        </authorList>
    </citation>
    <scope>NUCLEOTIDE SEQUENCE [LARGE SCALE GENOMIC DNA]</scope>
    <source>
        <strain evidence="11 14">MSK.14.54</strain>
    </source>
</reference>
<gene>
    <name evidence="8" type="primary">dfrA</name>
    <name evidence="8" type="ORF">ERS852406_01428</name>
    <name evidence="9" type="ORF">ERS852498_00133</name>
    <name evidence="11" type="ORF">G5B05_06450</name>
    <name evidence="10" type="ORF">L0N21_09540</name>
</gene>
<dbReference type="GeneID" id="79855581"/>
<evidence type="ECO:0000256" key="6">
    <source>
        <dbReference type="ARBA" id="ARBA00023002"/>
    </source>
</evidence>
<dbReference type="RefSeq" id="WP_055218639.1">
    <property type="nucleotide sequence ID" value="NZ_CAXSRP010000002.1"/>
</dbReference>
<dbReference type="PANTHER" id="PTHR48069">
    <property type="entry name" value="DIHYDROFOLATE REDUCTASE"/>
    <property type="match status" value="1"/>
</dbReference>
<feature type="domain" description="DHFR" evidence="7">
    <location>
        <begin position="1"/>
        <end position="170"/>
    </location>
</feature>
<evidence type="ECO:0000256" key="4">
    <source>
        <dbReference type="ARBA" id="ARBA00022563"/>
    </source>
</evidence>
<name>A0A174D1A0_9FIRM</name>
<dbReference type="PROSITE" id="PS51330">
    <property type="entry name" value="DHFR_2"/>
    <property type="match status" value="1"/>
</dbReference>
<dbReference type="GO" id="GO:0046654">
    <property type="term" value="P:tetrahydrofolate biosynthetic process"/>
    <property type="evidence" value="ECO:0007669"/>
    <property type="project" value="UniProtKB-UniPathway"/>
</dbReference>
<evidence type="ECO:0000256" key="3">
    <source>
        <dbReference type="ARBA" id="ARBA00012856"/>
    </source>
</evidence>
<dbReference type="STRING" id="1150298.ERS852406_01428"/>
<evidence type="ECO:0000313" key="13">
    <source>
        <dbReference type="Proteomes" id="UP000095709"/>
    </source>
</evidence>
<evidence type="ECO:0000259" key="7">
    <source>
        <dbReference type="PROSITE" id="PS51330"/>
    </source>
</evidence>
<keyword evidence="5" id="KW-0521">NADP</keyword>
<dbReference type="GO" id="GO:0006730">
    <property type="term" value="P:one-carbon metabolic process"/>
    <property type="evidence" value="ECO:0007669"/>
    <property type="project" value="UniProtKB-KW"/>
</dbReference>
<sequence length="170" mass="19732">MKAILSADRKWGLGYQGRLLVSIPSDLRFFRETTMGHVVVMGRKTLATLPAGQPLKGRTNIILSRDPEWTVRGATVVHSIKELMEVLKPYEDDDIYVAGGGEIYRQLLPYCDTAYVTRIDMTYQADTFFEDLDESPDWEMVEEGDEQTCFDIEFYFTEYRRKNEKAERPR</sequence>
<evidence type="ECO:0000313" key="8">
    <source>
        <dbReference type="EMBL" id="CUO17865.1"/>
    </source>
</evidence>
<dbReference type="Proteomes" id="UP001199915">
    <property type="component" value="Unassembled WGS sequence"/>
</dbReference>
<dbReference type="Pfam" id="PF00186">
    <property type="entry name" value="DHFR_1"/>
    <property type="match status" value="1"/>
</dbReference>
<comment type="pathway">
    <text evidence="1">Cofactor biosynthesis; tetrahydrofolate biosynthesis; 5,6,7,8-tetrahydrofolate from 7,8-dihydrofolate: step 1/1.</text>
</comment>
<evidence type="ECO:0000313" key="9">
    <source>
        <dbReference type="EMBL" id="CUO64986.1"/>
    </source>
</evidence>
<dbReference type="OrthoDB" id="9804315at2"/>
<dbReference type="Proteomes" id="UP000095709">
    <property type="component" value="Unassembled WGS sequence"/>
</dbReference>
<dbReference type="EMBL" id="JAAITQ010000009">
    <property type="protein sequence ID" value="NSE16057.1"/>
    <property type="molecule type" value="Genomic_DNA"/>
</dbReference>
<keyword evidence="14" id="KW-1185">Reference proteome</keyword>
<evidence type="ECO:0000313" key="14">
    <source>
        <dbReference type="Proteomes" id="UP000768180"/>
    </source>
</evidence>
<dbReference type="GO" id="GO:0046655">
    <property type="term" value="P:folic acid metabolic process"/>
    <property type="evidence" value="ECO:0007669"/>
    <property type="project" value="TreeGrafter"/>
</dbReference>
<dbReference type="GO" id="GO:0046452">
    <property type="term" value="P:dihydrofolate metabolic process"/>
    <property type="evidence" value="ECO:0007669"/>
    <property type="project" value="TreeGrafter"/>
</dbReference>
<dbReference type="EMBL" id="CZAL01000001">
    <property type="protein sequence ID" value="CUO64986.1"/>
    <property type="molecule type" value="Genomic_DNA"/>
</dbReference>
<dbReference type="Gene3D" id="3.40.430.10">
    <property type="entry name" value="Dihydrofolate Reductase, subunit A"/>
    <property type="match status" value="1"/>
</dbReference>
<dbReference type="InterPro" id="IPR024072">
    <property type="entry name" value="DHFR-like_dom_sf"/>
</dbReference>
<keyword evidence="6 8" id="KW-0560">Oxidoreductase</keyword>
<dbReference type="UniPathway" id="UPA00077">
    <property type="reaction ID" value="UER00158"/>
</dbReference>
<accession>A0A174D1A0</accession>
<dbReference type="PANTHER" id="PTHR48069:SF3">
    <property type="entry name" value="DIHYDROFOLATE REDUCTASE"/>
    <property type="match status" value="1"/>
</dbReference>
<dbReference type="EMBL" id="CYYV01000006">
    <property type="protein sequence ID" value="CUO17865.1"/>
    <property type="molecule type" value="Genomic_DNA"/>
</dbReference>
<dbReference type="InterPro" id="IPR012259">
    <property type="entry name" value="DHFR"/>
</dbReference>
<dbReference type="GO" id="GO:0050661">
    <property type="term" value="F:NADP binding"/>
    <property type="evidence" value="ECO:0007669"/>
    <property type="project" value="InterPro"/>
</dbReference>
<dbReference type="Proteomes" id="UP000095706">
    <property type="component" value="Unassembled WGS sequence"/>
</dbReference>
<reference evidence="10" key="4">
    <citation type="submission" date="2022-01" db="EMBL/GenBank/DDBJ databases">
        <title>Collection of gut derived symbiotic bacterial strains cultured from healthy donors.</title>
        <authorList>
            <person name="Lin H."/>
            <person name="Kohout C."/>
            <person name="Waligurski E."/>
            <person name="Pamer E.G."/>
        </authorList>
    </citation>
    <scope>NUCLEOTIDE SEQUENCE</scope>
    <source>
        <strain evidence="10">DFI.5.49</strain>
    </source>
</reference>
<dbReference type="SUPFAM" id="SSF53597">
    <property type="entry name" value="Dihydrofolate reductase-like"/>
    <property type="match status" value="1"/>
</dbReference>
<dbReference type="AlphaFoldDB" id="A0A174D1A0"/>
<proteinExistence type="inferred from homology"/>
<evidence type="ECO:0000313" key="11">
    <source>
        <dbReference type="EMBL" id="NSE16057.1"/>
    </source>
</evidence>
<protein>
    <recommendedName>
        <fullName evidence="3">dihydrofolate reductase</fullName>
        <ecNumber evidence="3">1.5.1.3</ecNumber>
    </recommendedName>
</protein>
<organism evidence="8 12">
    <name type="scientific">Fusicatenibacter saccharivorans</name>
    <dbReference type="NCBI Taxonomy" id="1150298"/>
    <lineage>
        <taxon>Bacteria</taxon>
        <taxon>Bacillati</taxon>
        <taxon>Bacillota</taxon>
        <taxon>Clostridia</taxon>
        <taxon>Lachnospirales</taxon>
        <taxon>Lachnospiraceae</taxon>
        <taxon>Fusicatenibacter</taxon>
    </lineage>
</organism>
<dbReference type="Proteomes" id="UP000768180">
    <property type="component" value="Unassembled WGS sequence"/>
</dbReference>
<dbReference type="GO" id="GO:0004146">
    <property type="term" value="F:dihydrofolate reductase activity"/>
    <property type="evidence" value="ECO:0007669"/>
    <property type="project" value="UniProtKB-EC"/>
</dbReference>
<dbReference type="EC" id="1.5.1.3" evidence="3"/>
<dbReference type="InterPro" id="IPR001796">
    <property type="entry name" value="DHFR_dom"/>
</dbReference>
<dbReference type="EMBL" id="JAKNFS010000011">
    <property type="protein sequence ID" value="MCG4765751.1"/>
    <property type="molecule type" value="Genomic_DNA"/>
</dbReference>
<dbReference type="GO" id="GO:0005829">
    <property type="term" value="C:cytosol"/>
    <property type="evidence" value="ECO:0007669"/>
    <property type="project" value="TreeGrafter"/>
</dbReference>
<evidence type="ECO:0000256" key="1">
    <source>
        <dbReference type="ARBA" id="ARBA00004903"/>
    </source>
</evidence>
<reference evidence="12 13" key="1">
    <citation type="submission" date="2015-09" db="EMBL/GenBank/DDBJ databases">
        <authorList>
            <consortium name="Pathogen Informatics"/>
        </authorList>
    </citation>
    <scope>NUCLEOTIDE SEQUENCE [LARGE SCALE GENOMIC DNA]</scope>
    <source>
        <strain evidence="8 12">2789STDY5608849</strain>
        <strain evidence="9 13">2789STDY5834885</strain>
    </source>
</reference>
<evidence type="ECO:0000313" key="10">
    <source>
        <dbReference type="EMBL" id="MCG4765751.1"/>
    </source>
</evidence>
<evidence type="ECO:0000256" key="5">
    <source>
        <dbReference type="ARBA" id="ARBA00022857"/>
    </source>
</evidence>
<dbReference type="PRINTS" id="PR00070">
    <property type="entry name" value="DHFR"/>
</dbReference>
<comment type="similarity">
    <text evidence="2">Belongs to the dihydrofolate reductase family.</text>
</comment>
<evidence type="ECO:0000313" key="12">
    <source>
        <dbReference type="Proteomes" id="UP000095706"/>
    </source>
</evidence>
<dbReference type="CDD" id="cd00209">
    <property type="entry name" value="DHFR"/>
    <property type="match status" value="1"/>
</dbReference>
<evidence type="ECO:0000256" key="2">
    <source>
        <dbReference type="ARBA" id="ARBA00009539"/>
    </source>
</evidence>
<keyword evidence="4" id="KW-0554">One-carbon metabolism</keyword>
<reference evidence="11" key="3">
    <citation type="submission" date="2020-02" db="EMBL/GenBank/DDBJ databases">
        <authorList>
            <person name="Littmann E."/>
            <person name="Sorbara M."/>
        </authorList>
    </citation>
    <scope>NUCLEOTIDE SEQUENCE</scope>
    <source>
        <strain evidence="11">MSK.14.54</strain>
    </source>
</reference>